<accession>A0AAX6H9L4</accession>
<reference evidence="1" key="2">
    <citation type="submission" date="2023-04" db="EMBL/GenBank/DDBJ databases">
        <authorList>
            <person name="Bruccoleri R.E."/>
            <person name="Oakeley E.J."/>
            <person name="Faust A.-M."/>
            <person name="Dessus-Babus S."/>
            <person name="Altorfer M."/>
            <person name="Burckhardt D."/>
            <person name="Oertli M."/>
            <person name="Naumann U."/>
            <person name="Petersen F."/>
            <person name="Wong J."/>
        </authorList>
    </citation>
    <scope>NUCLEOTIDE SEQUENCE</scope>
    <source>
        <strain evidence="1">GSM-AAB239-AS_SAM_17_03QT</strain>
        <tissue evidence="1">Leaf</tissue>
    </source>
</reference>
<sequence length="16" mass="2018">MPELGLPRSWTQRQRY</sequence>
<reference evidence="1" key="1">
    <citation type="journal article" date="2023" name="GigaByte">
        <title>Genome assembly of the bearded iris, Iris pallida Lam.</title>
        <authorList>
            <person name="Bruccoleri R.E."/>
            <person name="Oakeley E.J."/>
            <person name="Faust A.M.E."/>
            <person name="Altorfer M."/>
            <person name="Dessus-Babus S."/>
            <person name="Burckhardt D."/>
            <person name="Oertli M."/>
            <person name="Naumann U."/>
            <person name="Petersen F."/>
            <person name="Wong J."/>
        </authorList>
    </citation>
    <scope>NUCLEOTIDE SEQUENCE</scope>
    <source>
        <strain evidence="1">GSM-AAB239-AS_SAM_17_03QT</strain>
    </source>
</reference>
<dbReference type="EMBL" id="JANAVB010011200">
    <property type="protein sequence ID" value="KAJ6837740.1"/>
    <property type="molecule type" value="Genomic_DNA"/>
</dbReference>
<keyword evidence="2" id="KW-1185">Reference proteome</keyword>
<evidence type="ECO:0000313" key="1">
    <source>
        <dbReference type="EMBL" id="KAJ6837740.1"/>
    </source>
</evidence>
<gene>
    <name evidence="1" type="ORF">M6B38_323455</name>
</gene>
<proteinExistence type="predicted"/>
<name>A0AAX6H9L4_IRIPA</name>
<dbReference type="AlphaFoldDB" id="A0AAX6H9L4"/>
<evidence type="ECO:0000313" key="2">
    <source>
        <dbReference type="Proteomes" id="UP001140949"/>
    </source>
</evidence>
<protein>
    <submittedName>
        <fullName evidence="1">Uncharacterized protein</fullName>
    </submittedName>
</protein>
<dbReference type="Proteomes" id="UP001140949">
    <property type="component" value="Unassembled WGS sequence"/>
</dbReference>
<comment type="caution">
    <text evidence="1">The sequence shown here is derived from an EMBL/GenBank/DDBJ whole genome shotgun (WGS) entry which is preliminary data.</text>
</comment>
<organism evidence="1 2">
    <name type="scientific">Iris pallida</name>
    <name type="common">Sweet iris</name>
    <dbReference type="NCBI Taxonomy" id="29817"/>
    <lineage>
        <taxon>Eukaryota</taxon>
        <taxon>Viridiplantae</taxon>
        <taxon>Streptophyta</taxon>
        <taxon>Embryophyta</taxon>
        <taxon>Tracheophyta</taxon>
        <taxon>Spermatophyta</taxon>
        <taxon>Magnoliopsida</taxon>
        <taxon>Liliopsida</taxon>
        <taxon>Asparagales</taxon>
        <taxon>Iridaceae</taxon>
        <taxon>Iridoideae</taxon>
        <taxon>Irideae</taxon>
        <taxon>Iris</taxon>
    </lineage>
</organism>